<keyword evidence="1" id="KW-0472">Membrane</keyword>
<evidence type="ECO:0000313" key="3">
    <source>
        <dbReference type="Proteomes" id="UP000887567"/>
    </source>
</evidence>
<protein>
    <submittedName>
        <fullName evidence="2">Uncharacterized protein</fullName>
    </submittedName>
</protein>
<feature type="transmembrane region" description="Helical" evidence="1">
    <location>
        <begin position="91"/>
        <end position="114"/>
    </location>
</feature>
<reference evidence="2" key="1">
    <citation type="submission" date="2022-11" db="UniProtKB">
        <authorList>
            <consortium name="EnsemblMetazoa"/>
        </authorList>
    </citation>
    <scope>IDENTIFICATION</scope>
</reference>
<dbReference type="Proteomes" id="UP000887567">
    <property type="component" value="Unplaced"/>
</dbReference>
<proteinExistence type="predicted"/>
<dbReference type="GeneID" id="110253541"/>
<evidence type="ECO:0000256" key="1">
    <source>
        <dbReference type="SAM" id="Phobius"/>
    </source>
</evidence>
<dbReference type="AlphaFoldDB" id="A0A913Y707"/>
<keyword evidence="1" id="KW-0812">Transmembrane</keyword>
<evidence type="ECO:0000313" key="2">
    <source>
        <dbReference type="EnsemblMetazoa" id="XP_020916128.1"/>
    </source>
</evidence>
<keyword evidence="3" id="KW-1185">Reference proteome</keyword>
<keyword evidence="1" id="KW-1133">Transmembrane helix</keyword>
<feature type="transmembrane region" description="Helical" evidence="1">
    <location>
        <begin position="7"/>
        <end position="23"/>
    </location>
</feature>
<name>A0A913Y707_EXADI</name>
<dbReference type="RefSeq" id="XP_020916128.1">
    <property type="nucleotide sequence ID" value="XM_021060469.2"/>
</dbReference>
<organism evidence="2 3">
    <name type="scientific">Exaiptasia diaphana</name>
    <name type="common">Tropical sea anemone</name>
    <name type="synonym">Aiptasia pulchella</name>
    <dbReference type="NCBI Taxonomy" id="2652724"/>
    <lineage>
        <taxon>Eukaryota</taxon>
        <taxon>Metazoa</taxon>
        <taxon>Cnidaria</taxon>
        <taxon>Anthozoa</taxon>
        <taxon>Hexacorallia</taxon>
        <taxon>Actiniaria</taxon>
        <taxon>Aiptasiidae</taxon>
        <taxon>Exaiptasia</taxon>
    </lineage>
</organism>
<dbReference type="EnsemblMetazoa" id="XM_021060469.2">
    <property type="protein sequence ID" value="XP_020916128.1"/>
    <property type="gene ID" value="LOC110253541"/>
</dbReference>
<dbReference type="OrthoDB" id="5964434at2759"/>
<sequence length="146" mass="16977">MATFNKWYSQAGIILLILYYLDARDLSSMTNSSKENITENGMKYHMKEIRWKRENMMNNSIPTSRERTNCMRNGGVCNTYHGSWSSFYLKIGGWLMLGIVLVGISCLVITHYLGMKKANKDRRKKRFTKVSWTDAKTKSKLAKWMG</sequence>
<dbReference type="KEGG" id="epa:110253541"/>
<accession>A0A913Y707</accession>